<evidence type="ECO:0000313" key="3">
    <source>
        <dbReference type="EMBL" id="KAJ7031896.1"/>
    </source>
</evidence>
<reference evidence="3" key="1">
    <citation type="submission" date="2023-03" db="EMBL/GenBank/DDBJ databases">
        <title>Massive genome expansion in bonnet fungi (Mycena s.s.) driven by repeated elements and novel gene families across ecological guilds.</title>
        <authorList>
            <consortium name="Lawrence Berkeley National Laboratory"/>
            <person name="Harder C.B."/>
            <person name="Miyauchi S."/>
            <person name="Viragh M."/>
            <person name="Kuo A."/>
            <person name="Thoen E."/>
            <person name="Andreopoulos B."/>
            <person name="Lu D."/>
            <person name="Skrede I."/>
            <person name="Drula E."/>
            <person name="Henrissat B."/>
            <person name="Morin E."/>
            <person name="Kohler A."/>
            <person name="Barry K."/>
            <person name="LaButti K."/>
            <person name="Morin E."/>
            <person name="Salamov A."/>
            <person name="Lipzen A."/>
            <person name="Mereny Z."/>
            <person name="Hegedus B."/>
            <person name="Baldrian P."/>
            <person name="Stursova M."/>
            <person name="Weitz H."/>
            <person name="Taylor A."/>
            <person name="Grigoriev I.V."/>
            <person name="Nagy L.G."/>
            <person name="Martin F."/>
            <person name="Kauserud H."/>
        </authorList>
    </citation>
    <scope>NUCLEOTIDE SEQUENCE</scope>
    <source>
        <strain evidence="3">CBHHK200</strain>
    </source>
</reference>
<accession>A0AAD6X1Z7</accession>
<evidence type="ECO:0000256" key="1">
    <source>
        <dbReference type="SAM" id="Coils"/>
    </source>
</evidence>
<name>A0AAD6X1Z7_9AGAR</name>
<feature type="coiled-coil region" evidence="1">
    <location>
        <begin position="376"/>
        <end position="417"/>
    </location>
</feature>
<protein>
    <submittedName>
        <fullName evidence="3">Uncharacterized protein</fullName>
    </submittedName>
</protein>
<keyword evidence="1" id="KW-0175">Coiled coil</keyword>
<sequence>MLLLGPEVCLVRKMLKENLTGARKLLQDLRLWLQFIPSPQAHLKADKCLIRPPAVCTYQNRKPVFPFTLRSKHGLFSMFARRLVHPSALRVSRPQTLLRCHPRRAFHWCLPGPSSSSKKLFGVPGVQKFFRRARLAAWRRSGGKPRAYSDEAQTRIQDEGIPLHNSGPTTAALLAYAQTHWLAPSVIPPGWSADWRKWDYLLTLFAFSPYFLRLPQIEMLVNVKYAIPGEVRPIMFSKARESLVFCVEMPAQDGAEHGEDSGDGAAHVFLLNCRTFDLYTYDPLPPTTPSAKYAQNAPDTIEELIILIGAAPTPAAVPMLQLEPDEDGDAVLQRILNRDPTVVSVLEDEYLGYAPRVTTREEELFDPNNPKDQASAEAARRRRAALGQAIEAARATVQETEAELERDEAEVRKLRVATRAKARVKESNTAPRPITSTLGLQGAVRELTAVGVDGLEEVVGTRPQRSSSDDEDEFGVAGLDSSAEDLEREDAAHAQMRAALEEAKARLVAMEREWDGLIE</sequence>
<dbReference type="EMBL" id="JARJCM010000078">
    <property type="protein sequence ID" value="KAJ7031896.1"/>
    <property type="molecule type" value="Genomic_DNA"/>
</dbReference>
<keyword evidence="4" id="KW-1185">Reference proteome</keyword>
<feature type="region of interest" description="Disordered" evidence="2">
    <location>
        <begin position="460"/>
        <end position="490"/>
    </location>
</feature>
<proteinExistence type="predicted"/>
<organism evidence="3 4">
    <name type="scientific">Mycena alexandri</name>
    <dbReference type="NCBI Taxonomy" id="1745969"/>
    <lineage>
        <taxon>Eukaryota</taxon>
        <taxon>Fungi</taxon>
        <taxon>Dikarya</taxon>
        <taxon>Basidiomycota</taxon>
        <taxon>Agaricomycotina</taxon>
        <taxon>Agaricomycetes</taxon>
        <taxon>Agaricomycetidae</taxon>
        <taxon>Agaricales</taxon>
        <taxon>Marasmiineae</taxon>
        <taxon>Mycenaceae</taxon>
        <taxon>Mycena</taxon>
    </lineage>
</organism>
<evidence type="ECO:0000313" key="4">
    <source>
        <dbReference type="Proteomes" id="UP001218188"/>
    </source>
</evidence>
<dbReference type="Proteomes" id="UP001218188">
    <property type="component" value="Unassembled WGS sequence"/>
</dbReference>
<evidence type="ECO:0000256" key="2">
    <source>
        <dbReference type="SAM" id="MobiDB-lite"/>
    </source>
</evidence>
<comment type="caution">
    <text evidence="3">The sequence shown here is derived from an EMBL/GenBank/DDBJ whole genome shotgun (WGS) entry which is preliminary data.</text>
</comment>
<gene>
    <name evidence="3" type="ORF">C8F04DRAFT_1360586</name>
</gene>
<dbReference type="AlphaFoldDB" id="A0AAD6X1Z7"/>